<dbReference type="AlphaFoldDB" id="A0A2R6B115"/>
<evidence type="ECO:0000313" key="11">
    <source>
        <dbReference type="EMBL" id="PSN92306.1"/>
    </source>
</evidence>
<dbReference type="Gene3D" id="3.40.50.300">
    <property type="entry name" value="P-loop containing nucleotide triphosphate hydrolases"/>
    <property type="match status" value="1"/>
</dbReference>
<keyword evidence="4" id="KW-1003">Cell membrane</keyword>
<keyword evidence="3" id="KW-0813">Transport</keyword>
<protein>
    <recommendedName>
        <fullName evidence="10">ABC transporter domain-containing protein</fullName>
    </recommendedName>
</protein>
<evidence type="ECO:0000256" key="3">
    <source>
        <dbReference type="ARBA" id="ARBA00022448"/>
    </source>
</evidence>
<evidence type="ECO:0000256" key="4">
    <source>
        <dbReference type="ARBA" id="ARBA00022475"/>
    </source>
</evidence>
<dbReference type="PROSITE" id="PS50893">
    <property type="entry name" value="ABC_TRANSPORTER_2"/>
    <property type="match status" value="1"/>
</dbReference>
<dbReference type="InterPro" id="IPR017871">
    <property type="entry name" value="ABC_transporter-like_CS"/>
</dbReference>
<dbReference type="GO" id="GO:0043190">
    <property type="term" value="C:ATP-binding cassette (ABC) transporter complex"/>
    <property type="evidence" value="ECO:0007669"/>
    <property type="project" value="TreeGrafter"/>
</dbReference>
<evidence type="ECO:0000313" key="12">
    <source>
        <dbReference type="Proteomes" id="UP000240322"/>
    </source>
</evidence>
<dbReference type="SUPFAM" id="SSF52540">
    <property type="entry name" value="P-loop containing nucleoside triphosphate hydrolases"/>
    <property type="match status" value="1"/>
</dbReference>
<evidence type="ECO:0000256" key="8">
    <source>
        <dbReference type="ARBA" id="ARBA00023136"/>
    </source>
</evidence>
<dbReference type="EMBL" id="NEXE01000006">
    <property type="protein sequence ID" value="PSN92306.1"/>
    <property type="molecule type" value="Genomic_DNA"/>
</dbReference>
<comment type="subcellular location">
    <subcellularLocation>
        <location evidence="1">Cell membrane</location>
    </subcellularLocation>
</comment>
<keyword evidence="8" id="KW-0472">Membrane</keyword>
<keyword evidence="7" id="KW-1278">Translocase</keyword>
<evidence type="ECO:0000256" key="6">
    <source>
        <dbReference type="ARBA" id="ARBA00022840"/>
    </source>
</evidence>
<dbReference type="PANTHER" id="PTHR43553">
    <property type="entry name" value="HEAVY METAL TRANSPORTER"/>
    <property type="match status" value="1"/>
</dbReference>
<dbReference type="FunFam" id="3.40.50.300:FF:000224">
    <property type="entry name" value="Energy-coupling factor transporter ATP-binding protein EcfA"/>
    <property type="match status" value="1"/>
</dbReference>
<proteinExistence type="inferred from homology"/>
<dbReference type="PROSITE" id="PS00211">
    <property type="entry name" value="ABC_TRANSPORTER_1"/>
    <property type="match status" value="1"/>
</dbReference>
<organism evidence="11 12">
    <name type="scientific">Candidatus Marsarchaeota G2 archaeon OSP_D</name>
    <dbReference type="NCBI Taxonomy" id="1978157"/>
    <lineage>
        <taxon>Archaea</taxon>
        <taxon>Candidatus Marsarchaeota</taxon>
        <taxon>Candidatus Marsarchaeota group 2</taxon>
    </lineage>
</organism>
<comment type="function">
    <text evidence="9">Probably part of an ABC transporter complex. Responsible for energy coupling to the transport system.</text>
</comment>
<keyword evidence="5" id="KW-0547">Nucleotide-binding</keyword>
<evidence type="ECO:0000259" key="10">
    <source>
        <dbReference type="PROSITE" id="PS50893"/>
    </source>
</evidence>
<comment type="caution">
    <text evidence="11">The sequence shown here is derived from an EMBL/GenBank/DDBJ whole genome shotgun (WGS) entry which is preliminary data.</text>
</comment>
<evidence type="ECO:0000256" key="9">
    <source>
        <dbReference type="ARBA" id="ARBA00025157"/>
    </source>
</evidence>
<evidence type="ECO:0000256" key="1">
    <source>
        <dbReference type="ARBA" id="ARBA00004236"/>
    </source>
</evidence>
<dbReference type="Pfam" id="PF00005">
    <property type="entry name" value="ABC_tran"/>
    <property type="match status" value="1"/>
</dbReference>
<gene>
    <name evidence="11" type="ORF">B9Q03_01360</name>
</gene>
<dbReference type="InterPro" id="IPR027417">
    <property type="entry name" value="P-loop_NTPase"/>
</dbReference>
<dbReference type="SMART" id="SM00382">
    <property type="entry name" value="AAA"/>
    <property type="match status" value="1"/>
</dbReference>
<dbReference type="Proteomes" id="UP000240322">
    <property type="component" value="Unassembled WGS sequence"/>
</dbReference>
<dbReference type="InterPro" id="IPR050095">
    <property type="entry name" value="ECF_ABC_transporter_ATP-bd"/>
</dbReference>
<feature type="domain" description="ABC transporter" evidence="10">
    <location>
        <begin position="16"/>
        <end position="250"/>
    </location>
</feature>
<reference evidence="11 12" key="1">
    <citation type="submission" date="2017-04" db="EMBL/GenBank/DDBJ databases">
        <title>Novel microbial lineages endemic to geothermal iron-oxide mats fill important gaps in the evolutionary history of Archaea.</title>
        <authorList>
            <person name="Jay Z.J."/>
            <person name="Beam J.P."/>
            <person name="Dlakic M."/>
            <person name="Rusch D.B."/>
            <person name="Kozubal M.A."/>
            <person name="Inskeep W.P."/>
        </authorList>
    </citation>
    <scope>NUCLEOTIDE SEQUENCE [LARGE SCALE GENOMIC DNA]</scope>
    <source>
        <strain evidence="11">OSP_D</strain>
    </source>
</reference>
<sequence>MRSCYRPFKKRRSNVLELEAVSYRYPGSDREALSNVSLKFTPKSSTAIVGPNGAGKSTLVRLMNGLLRPSSGRVLLCGVDTAKKSVAELARRVGVVFQNPNHQIFAGSVREEVAFALKNFGFPEDEVGCRVSSALERLGLSRYADSSPFMLSSGEKKRLTIASVIVYEPDILVFDEPTVGQDYRNKAIIGGIVSEFVSSGKCVVSMTHDIDFALNYFERVVVLSEGMVRADLGVSEFGLDGSFMHGSRLVPTEAMFLKELMRIVEFKGVYEPGALAEHIARRICG</sequence>
<evidence type="ECO:0000256" key="5">
    <source>
        <dbReference type="ARBA" id="ARBA00022741"/>
    </source>
</evidence>
<dbReference type="GO" id="GO:0016887">
    <property type="term" value="F:ATP hydrolysis activity"/>
    <property type="evidence" value="ECO:0007669"/>
    <property type="project" value="InterPro"/>
</dbReference>
<dbReference type="InterPro" id="IPR003593">
    <property type="entry name" value="AAA+_ATPase"/>
</dbReference>
<comment type="similarity">
    <text evidence="2">Belongs to the ABC transporter superfamily.</text>
</comment>
<dbReference type="InterPro" id="IPR003439">
    <property type="entry name" value="ABC_transporter-like_ATP-bd"/>
</dbReference>
<dbReference type="GO" id="GO:0005524">
    <property type="term" value="F:ATP binding"/>
    <property type="evidence" value="ECO:0007669"/>
    <property type="project" value="UniProtKB-KW"/>
</dbReference>
<keyword evidence="6" id="KW-0067">ATP-binding</keyword>
<name>A0A2R6B115_9ARCH</name>
<accession>A0A2R6B115</accession>
<dbReference type="InterPro" id="IPR015856">
    <property type="entry name" value="ABC_transpr_CbiO/EcfA_su"/>
</dbReference>
<dbReference type="CDD" id="cd03225">
    <property type="entry name" value="ABC_cobalt_CbiO_domain1"/>
    <property type="match status" value="1"/>
</dbReference>
<dbReference type="PANTHER" id="PTHR43553:SF25">
    <property type="entry name" value="ABC-TYPE COBALT TRANSPORT SYSTEM, ATPASE COMPONENT"/>
    <property type="match status" value="1"/>
</dbReference>
<dbReference type="GO" id="GO:0042626">
    <property type="term" value="F:ATPase-coupled transmembrane transporter activity"/>
    <property type="evidence" value="ECO:0007669"/>
    <property type="project" value="TreeGrafter"/>
</dbReference>
<evidence type="ECO:0000256" key="7">
    <source>
        <dbReference type="ARBA" id="ARBA00022967"/>
    </source>
</evidence>
<evidence type="ECO:0000256" key="2">
    <source>
        <dbReference type="ARBA" id="ARBA00005417"/>
    </source>
</evidence>